<comment type="caution">
    <text evidence="1">The sequence shown here is derived from an EMBL/GenBank/DDBJ whole genome shotgun (WGS) entry which is preliminary data.</text>
</comment>
<dbReference type="Pfam" id="PF06245">
    <property type="entry name" value="DUF1015"/>
    <property type="match status" value="1"/>
</dbReference>
<dbReference type="AlphaFoldDB" id="A0A4Q7KBH0"/>
<gene>
    <name evidence="1" type="ORF">EV193_12037</name>
</gene>
<reference evidence="1 2" key="1">
    <citation type="submission" date="2019-02" db="EMBL/GenBank/DDBJ databases">
        <title>Genomic Encyclopedia of Type Strains, Phase IV (KMG-IV): sequencing the most valuable type-strain genomes for metagenomic binning, comparative biology and taxonomic classification.</title>
        <authorList>
            <person name="Goeker M."/>
        </authorList>
    </citation>
    <scope>NUCLEOTIDE SEQUENCE [LARGE SCALE GENOMIC DNA]</scope>
    <source>
        <strain evidence="1 2">DSM 101727</strain>
    </source>
</reference>
<dbReference type="PANTHER" id="PTHR36454:SF1">
    <property type="entry name" value="DUF1015 DOMAIN-CONTAINING PROTEIN"/>
    <property type="match status" value="1"/>
</dbReference>
<keyword evidence="2" id="KW-1185">Reference proteome</keyword>
<proteinExistence type="predicted"/>
<evidence type="ECO:0000313" key="2">
    <source>
        <dbReference type="Proteomes" id="UP000294257"/>
    </source>
</evidence>
<organism evidence="1 2">
    <name type="scientific">Herbihabitans rhizosphaerae</name>
    <dbReference type="NCBI Taxonomy" id="1872711"/>
    <lineage>
        <taxon>Bacteria</taxon>
        <taxon>Bacillati</taxon>
        <taxon>Actinomycetota</taxon>
        <taxon>Actinomycetes</taxon>
        <taxon>Pseudonocardiales</taxon>
        <taxon>Pseudonocardiaceae</taxon>
        <taxon>Herbihabitans</taxon>
    </lineage>
</organism>
<dbReference type="PANTHER" id="PTHR36454">
    <property type="entry name" value="LMO2823 PROTEIN"/>
    <property type="match status" value="1"/>
</dbReference>
<dbReference type="InterPro" id="IPR008323">
    <property type="entry name" value="UCP033563"/>
</dbReference>
<name>A0A4Q7KBH0_9PSEU</name>
<dbReference type="EMBL" id="SGWQ01000020">
    <property type="protein sequence ID" value="RZS29552.1"/>
    <property type="molecule type" value="Genomic_DNA"/>
</dbReference>
<dbReference type="RefSeq" id="WP_130348853.1">
    <property type="nucleotide sequence ID" value="NZ_SGWQ01000020.1"/>
</dbReference>
<accession>A0A4Q7KBH0</accession>
<protein>
    <submittedName>
        <fullName evidence="1">Uncharacterized protein (DUF1015 family)</fullName>
    </submittedName>
</protein>
<evidence type="ECO:0000313" key="1">
    <source>
        <dbReference type="EMBL" id="RZS29552.1"/>
    </source>
</evidence>
<dbReference type="OrthoDB" id="9781616at2"/>
<dbReference type="Proteomes" id="UP000294257">
    <property type="component" value="Unassembled WGS sequence"/>
</dbReference>
<sequence>MKEWVRPIGRGWVVRDEVPGPDVDEFAEPDAVVKALAHNESSGSLLAVQHPHRMPDALARGLDLLAALPSARASLAALLQEAYEQVTDVVAPYTVDGPDGSACGLLCLVDPAAVDRHGVRRIRHGEEVYPNVVAERAAMLAGLGAATSAAMLVPVADGDALTSAVSAWTAAAGDPRVSTVDSAGRVHRLWLLGPGPDRDRLLAVAGSRPLMVADGNHRVAAATEAGVPGLLALVTAGPRLRVGAFHRVLTGTGLTADDLAGAWRAAGMRVHDLDHLADGAFADSGPPGANSVVVHAGDRRLGVVLPPPEPGEPAPRIAQAVVENLLLRQALRIDPEGPLVRTLAEGRSVPPDADAVLLLAPVPLADVLAVHAAGGRMPRKSTYFTPKPRSGLLIVDVGGV</sequence>